<proteinExistence type="predicted"/>
<dbReference type="EMBL" id="JAATIP010000053">
    <property type="protein sequence ID" value="KAF4383022.1"/>
    <property type="molecule type" value="Genomic_DNA"/>
</dbReference>
<evidence type="ECO:0000256" key="1">
    <source>
        <dbReference type="SAM" id="MobiDB-lite"/>
    </source>
</evidence>
<gene>
    <name evidence="2" type="ORF">F8388_009053</name>
</gene>
<evidence type="ECO:0000313" key="2">
    <source>
        <dbReference type="EMBL" id="KAF4383022.1"/>
    </source>
</evidence>
<dbReference type="SUPFAM" id="SSF52047">
    <property type="entry name" value="RNI-like"/>
    <property type="match status" value="1"/>
</dbReference>
<organism evidence="2 3">
    <name type="scientific">Cannabis sativa</name>
    <name type="common">Hemp</name>
    <name type="synonym">Marijuana</name>
    <dbReference type="NCBI Taxonomy" id="3483"/>
    <lineage>
        <taxon>Eukaryota</taxon>
        <taxon>Viridiplantae</taxon>
        <taxon>Streptophyta</taxon>
        <taxon>Embryophyta</taxon>
        <taxon>Tracheophyta</taxon>
        <taxon>Spermatophyta</taxon>
        <taxon>Magnoliopsida</taxon>
        <taxon>eudicotyledons</taxon>
        <taxon>Gunneridae</taxon>
        <taxon>Pentapetalae</taxon>
        <taxon>rosids</taxon>
        <taxon>fabids</taxon>
        <taxon>Rosales</taxon>
        <taxon>Cannabaceae</taxon>
        <taxon>Cannabis</taxon>
    </lineage>
</organism>
<dbReference type="PANTHER" id="PTHR47818:SF2">
    <property type="entry name" value="F-BOX DOMAIN-CONTAINING PROTEIN"/>
    <property type="match status" value="1"/>
</dbReference>
<feature type="region of interest" description="Disordered" evidence="1">
    <location>
        <begin position="61"/>
        <end position="130"/>
    </location>
</feature>
<dbReference type="AlphaFoldDB" id="A0A7J6GJJ4"/>
<comment type="caution">
    <text evidence="2">The sequence shown here is derived from an EMBL/GenBank/DDBJ whole genome shotgun (WGS) entry which is preliminary data.</text>
</comment>
<dbReference type="Pfam" id="PF13516">
    <property type="entry name" value="LRR_6"/>
    <property type="match status" value="1"/>
</dbReference>
<sequence length="656" mass="73035">MGKAPSLTSLCLEEVKNELLRGDDLVPVICKLPTDLFDRLLLQLPPLPLLKLEMAMNLSSEDKGEQEYNDAGHGNGRKRGRNLSNEDKEEQEYVDAGNENRRKRGRDFGSEDKEEQEYDQAGHGNGGKHGRVSGWDKAWKYLFELRWPKLVDQNEYVDWLQIYWETHLQNCLDQAAEIALLPLFDGCLGEIEIPDTILKQIGYENYMKVATCDYSKLYFHCQEFGRFARCLRIQNNICGREISHLLRNCKLQSLVLWWIRSKEQVGGLCELLNQNSESLSSLEFAHCKLSSASIDEIFGSLAVNNVPTHVLQSFSITTSTFLEKNLDSLPLGLVSFLSSRSLYSLKLPYNYLGRNFAKMIFNTLRDASSGLSVLDLSENNISGWLSEFIPRFSSSGPMLLGFGKSLQSLRELNIRGNDLDEDDALGLRYAMVHMPHLESLDISDNPIEDGGIRNLLPYFVEASEKCSPFKDLYLENCDISNGGVLELINTLSTLKKPLECLSIADNVLGSQVAAALGNLLSTSIQTLHISGIGLGSPGFEDLEKSITQTQELKLVEISISKNRGGIATANFLSTLMLRAPKLESVNAAYNWMPVEASYIVCSAIKAAKGNLGFLNLRGNNLDGLTTHGLTEIQQAGRPVLNISSLPILSARHDDDP</sequence>
<protein>
    <submittedName>
        <fullName evidence="2">Uncharacterized protein</fullName>
    </submittedName>
</protein>
<name>A0A7J6GJJ4_CANSA</name>
<dbReference type="Pfam" id="PF00560">
    <property type="entry name" value="LRR_1"/>
    <property type="match status" value="1"/>
</dbReference>
<dbReference type="PANTHER" id="PTHR47818">
    <property type="entry name" value="RNI-LIKE SUPERFAMILY PROTEIN"/>
    <property type="match status" value="1"/>
</dbReference>
<dbReference type="Proteomes" id="UP000525078">
    <property type="component" value="Unassembled WGS sequence"/>
</dbReference>
<dbReference type="SMART" id="SM00368">
    <property type="entry name" value="LRR_RI"/>
    <property type="match status" value="4"/>
</dbReference>
<reference evidence="2 3" key="1">
    <citation type="journal article" date="2020" name="bioRxiv">
        <title>Sequence and annotation of 42 cannabis genomes reveals extensive copy number variation in cannabinoid synthesis and pathogen resistance genes.</title>
        <authorList>
            <person name="Mckernan K.J."/>
            <person name="Helbert Y."/>
            <person name="Kane L.T."/>
            <person name="Ebling H."/>
            <person name="Zhang L."/>
            <person name="Liu B."/>
            <person name="Eaton Z."/>
            <person name="Mclaughlin S."/>
            <person name="Kingan S."/>
            <person name="Baybayan P."/>
            <person name="Concepcion G."/>
            <person name="Jordan M."/>
            <person name="Riva A."/>
            <person name="Barbazuk W."/>
            <person name="Harkins T."/>
        </authorList>
    </citation>
    <scope>NUCLEOTIDE SEQUENCE [LARGE SCALE GENOMIC DNA]</scope>
    <source>
        <strain evidence="3">cv. Jamaican Lion 4</strain>
        <tissue evidence="2">Leaf</tissue>
    </source>
</reference>
<evidence type="ECO:0000313" key="3">
    <source>
        <dbReference type="Proteomes" id="UP000525078"/>
    </source>
</evidence>
<dbReference type="InterPro" id="IPR032675">
    <property type="entry name" value="LRR_dom_sf"/>
</dbReference>
<accession>A0A7J6GJJ4</accession>
<dbReference type="Gene3D" id="3.80.10.10">
    <property type="entry name" value="Ribonuclease Inhibitor"/>
    <property type="match status" value="2"/>
</dbReference>
<dbReference type="InterPro" id="IPR001611">
    <property type="entry name" value="Leu-rich_rpt"/>
</dbReference>